<dbReference type="AlphaFoldDB" id="A0A6A6Q5D1"/>
<gene>
    <name evidence="2" type="ORF">BDY17DRAFT_289375</name>
</gene>
<accession>A0A6A6Q5D1</accession>
<dbReference type="Proteomes" id="UP000799767">
    <property type="component" value="Unassembled WGS sequence"/>
</dbReference>
<organism evidence="2 3">
    <name type="scientific">Neohortaea acidophila</name>
    <dbReference type="NCBI Taxonomy" id="245834"/>
    <lineage>
        <taxon>Eukaryota</taxon>
        <taxon>Fungi</taxon>
        <taxon>Dikarya</taxon>
        <taxon>Ascomycota</taxon>
        <taxon>Pezizomycotina</taxon>
        <taxon>Dothideomycetes</taxon>
        <taxon>Dothideomycetidae</taxon>
        <taxon>Mycosphaerellales</taxon>
        <taxon>Teratosphaeriaceae</taxon>
        <taxon>Neohortaea</taxon>
    </lineage>
</organism>
<name>A0A6A6Q5D1_9PEZI</name>
<sequence length="178" mass="18882">MPMLRTLTALYACLALASSLPSSGSTATCDPHGIFRLEDPSGQYLEPGSGCNDAGGCYAFYNASSTTGFEYTIEHGTSHLMIAKAPKGSKSQVGLYADTGQSVVVYGGIFPFIFSPATPTHLNCTVKPDSSGDGTCDLDCRGTAYGRLFKLQSVDPTMDGQWFLGRKYGEIVSKAVYT</sequence>
<keyword evidence="1" id="KW-0732">Signal</keyword>
<evidence type="ECO:0000256" key="1">
    <source>
        <dbReference type="SAM" id="SignalP"/>
    </source>
</evidence>
<protein>
    <submittedName>
        <fullName evidence="2">Uncharacterized protein</fullName>
    </submittedName>
</protein>
<reference evidence="2" key="1">
    <citation type="journal article" date="2020" name="Stud. Mycol.">
        <title>101 Dothideomycetes genomes: a test case for predicting lifestyles and emergence of pathogens.</title>
        <authorList>
            <person name="Haridas S."/>
            <person name="Albert R."/>
            <person name="Binder M."/>
            <person name="Bloem J."/>
            <person name="Labutti K."/>
            <person name="Salamov A."/>
            <person name="Andreopoulos B."/>
            <person name="Baker S."/>
            <person name="Barry K."/>
            <person name="Bills G."/>
            <person name="Bluhm B."/>
            <person name="Cannon C."/>
            <person name="Castanera R."/>
            <person name="Culley D."/>
            <person name="Daum C."/>
            <person name="Ezra D."/>
            <person name="Gonzalez J."/>
            <person name="Henrissat B."/>
            <person name="Kuo A."/>
            <person name="Liang C."/>
            <person name="Lipzen A."/>
            <person name="Lutzoni F."/>
            <person name="Magnuson J."/>
            <person name="Mondo S."/>
            <person name="Nolan M."/>
            <person name="Ohm R."/>
            <person name="Pangilinan J."/>
            <person name="Park H.-J."/>
            <person name="Ramirez L."/>
            <person name="Alfaro M."/>
            <person name="Sun H."/>
            <person name="Tritt A."/>
            <person name="Yoshinaga Y."/>
            <person name="Zwiers L.-H."/>
            <person name="Turgeon B."/>
            <person name="Goodwin S."/>
            <person name="Spatafora J."/>
            <person name="Crous P."/>
            <person name="Grigoriev I."/>
        </authorList>
    </citation>
    <scope>NUCLEOTIDE SEQUENCE</scope>
    <source>
        <strain evidence="2">CBS 113389</strain>
    </source>
</reference>
<feature type="signal peptide" evidence="1">
    <location>
        <begin position="1"/>
        <end position="19"/>
    </location>
</feature>
<evidence type="ECO:0000313" key="3">
    <source>
        <dbReference type="Proteomes" id="UP000799767"/>
    </source>
</evidence>
<dbReference type="GeneID" id="54473356"/>
<evidence type="ECO:0000313" key="2">
    <source>
        <dbReference type="EMBL" id="KAF2487658.1"/>
    </source>
</evidence>
<dbReference type="EMBL" id="MU001631">
    <property type="protein sequence ID" value="KAF2487658.1"/>
    <property type="molecule type" value="Genomic_DNA"/>
</dbReference>
<dbReference type="RefSeq" id="XP_033594227.1">
    <property type="nucleotide sequence ID" value="XM_033732354.1"/>
</dbReference>
<proteinExistence type="predicted"/>
<keyword evidence="3" id="KW-1185">Reference proteome</keyword>
<feature type="chain" id="PRO_5025618128" evidence="1">
    <location>
        <begin position="20"/>
        <end position="178"/>
    </location>
</feature>